<name>A0A382S4T5_9ZZZZ</name>
<gene>
    <name evidence="2" type="ORF">METZ01_LOCUS357757</name>
</gene>
<reference evidence="2" key="1">
    <citation type="submission" date="2018-05" db="EMBL/GenBank/DDBJ databases">
        <authorList>
            <person name="Lanie J.A."/>
            <person name="Ng W.-L."/>
            <person name="Kazmierczak K.M."/>
            <person name="Andrzejewski T.M."/>
            <person name="Davidsen T.M."/>
            <person name="Wayne K.J."/>
            <person name="Tettelin H."/>
            <person name="Glass J.I."/>
            <person name="Rusch D."/>
            <person name="Podicherti R."/>
            <person name="Tsui H.-C.T."/>
            <person name="Winkler M.E."/>
        </authorList>
    </citation>
    <scope>NUCLEOTIDE SEQUENCE</scope>
</reference>
<dbReference type="AlphaFoldDB" id="A0A382S4T5"/>
<dbReference type="EMBL" id="UINC01126427">
    <property type="protein sequence ID" value="SVD04903.1"/>
    <property type="molecule type" value="Genomic_DNA"/>
</dbReference>
<sequence length="101" mass="10754">RLKKYALRRGTGGDGKYKGGDGLVRDVEFLSPARVTILSERRKFAPPGFHGGHHGETGENVLLRGGYEEVHLAGKETLDVEAGDVLSIRTPGGGGWGAPED</sequence>
<dbReference type="GO" id="GO:0017168">
    <property type="term" value="F:5-oxoprolinase (ATP-hydrolyzing) activity"/>
    <property type="evidence" value="ECO:0007669"/>
    <property type="project" value="TreeGrafter"/>
</dbReference>
<dbReference type="GO" id="GO:0005829">
    <property type="term" value="C:cytosol"/>
    <property type="evidence" value="ECO:0007669"/>
    <property type="project" value="TreeGrafter"/>
</dbReference>
<dbReference type="PANTHER" id="PTHR11365:SF2">
    <property type="entry name" value="5-OXOPROLINASE"/>
    <property type="match status" value="1"/>
</dbReference>
<dbReference type="InterPro" id="IPR045079">
    <property type="entry name" value="Oxoprolinase-like"/>
</dbReference>
<dbReference type="InterPro" id="IPR003692">
    <property type="entry name" value="Hydantoinase_B"/>
</dbReference>
<evidence type="ECO:0000259" key="1">
    <source>
        <dbReference type="Pfam" id="PF02538"/>
    </source>
</evidence>
<proteinExistence type="predicted"/>
<protein>
    <recommendedName>
        <fullName evidence="1">Hydantoinase B/oxoprolinase domain-containing protein</fullName>
    </recommendedName>
</protein>
<dbReference type="Pfam" id="PF02538">
    <property type="entry name" value="Hydantoinase_B"/>
    <property type="match status" value="1"/>
</dbReference>
<dbReference type="PANTHER" id="PTHR11365">
    <property type="entry name" value="5-OXOPROLINASE RELATED"/>
    <property type="match status" value="1"/>
</dbReference>
<accession>A0A382S4T5</accession>
<feature type="non-terminal residue" evidence="2">
    <location>
        <position position="1"/>
    </location>
</feature>
<organism evidence="2">
    <name type="scientific">marine metagenome</name>
    <dbReference type="NCBI Taxonomy" id="408172"/>
    <lineage>
        <taxon>unclassified sequences</taxon>
        <taxon>metagenomes</taxon>
        <taxon>ecological metagenomes</taxon>
    </lineage>
</organism>
<dbReference type="GO" id="GO:0006749">
    <property type="term" value="P:glutathione metabolic process"/>
    <property type="evidence" value="ECO:0007669"/>
    <property type="project" value="TreeGrafter"/>
</dbReference>
<evidence type="ECO:0000313" key="2">
    <source>
        <dbReference type="EMBL" id="SVD04903.1"/>
    </source>
</evidence>
<feature type="domain" description="Hydantoinase B/oxoprolinase" evidence="1">
    <location>
        <begin position="1"/>
        <end position="99"/>
    </location>
</feature>